<comment type="caution">
    <text evidence="4">The sequence shown here is derived from an EMBL/GenBank/DDBJ whole genome shotgun (WGS) entry which is preliminary data.</text>
</comment>
<sequence>MTPGHSPLEQRLSQIRLWIVVIANLSYLLYCVLTTLIGAEPFTLEAALTGDHRTRYWGGLLAAAGLLAVWAWPRRVRVIYLPYLLTLLGVSVAEVLSTVSSRTMPFHLALWLSANMAIVFLVYGARRGVQVFGAILGVIVAALAVHPPDTRDMLADWITTLIVMAVAGASSALLMTLIESNMLIHERTIDELRTARIDAVTGMPGRAVTEHDFERLLGHARTTRQPLGVIVTDIDHFKTVNDEHGHRRGDEVLREFAARLVTHVAPHHGTVGRWGGEEFLVLLPDHDYAQTHAVAQAMCRSVNERAVAGVTITASFGVSCLEEPLASAEALFTDADSALYEAKRTGRNKVA</sequence>
<dbReference type="InterPro" id="IPR043128">
    <property type="entry name" value="Rev_trsase/Diguanyl_cyclase"/>
</dbReference>
<protein>
    <submittedName>
        <fullName evidence="4">Diguanylate cyclase (GGDEF)-like protein</fullName>
    </submittedName>
    <submittedName>
        <fullName evidence="3">GGDEF domain-containing protein</fullName>
    </submittedName>
</protein>
<dbReference type="EMBL" id="BNAJ01000017">
    <property type="protein sequence ID" value="GHF63026.1"/>
    <property type="molecule type" value="Genomic_DNA"/>
</dbReference>
<reference evidence="6" key="2">
    <citation type="journal article" date="2019" name="Int. J. Syst. Evol. Microbiol.">
        <title>The Global Catalogue of Microorganisms (GCM) 10K type strain sequencing project: providing services to taxonomists for standard genome sequencing and annotation.</title>
        <authorList>
            <consortium name="The Broad Institute Genomics Platform"/>
            <consortium name="The Broad Institute Genome Sequencing Center for Infectious Disease"/>
            <person name="Wu L."/>
            <person name="Ma J."/>
        </authorList>
    </citation>
    <scope>NUCLEOTIDE SEQUENCE [LARGE SCALE GENOMIC DNA]</scope>
    <source>
        <strain evidence="6">CGMCC 1.18437</strain>
    </source>
</reference>
<proteinExistence type="predicted"/>
<evidence type="ECO:0000313" key="6">
    <source>
        <dbReference type="Proteomes" id="UP000619376"/>
    </source>
</evidence>
<keyword evidence="1" id="KW-0472">Membrane</keyword>
<dbReference type="RefSeq" id="WP_184115846.1">
    <property type="nucleotide sequence ID" value="NZ_BNAJ01000017.1"/>
</dbReference>
<dbReference type="GO" id="GO:0052621">
    <property type="term" value="F:diguanylate cyclase activity"/>
    <property type="evidence" value="ECO:0007669"/>
    <property type="project" value="TreeGrafter"/>
</dbReference>
<dbReference type="AlphaFoldDB" id="A0A7W8KJC2"/>
<gene>
    <name evidence="3" type="ORF">GCM10017781_43870</name>
    <name evidence="4" type="ORF">HNQ07_004467</name>
</gene>
<dbReference type="InterPro" id="IPR050469">
    <property type="entry name" value="Diguanylate_Cyclase"/>
</dbReference>
<feature type="transmembrane region" description="Helical" evidence="1">
    <location>
        <begin position="56"/>
        <end position="73"/>
    </location>
</feature>
<feature type="transmembrane region" description="Helical" evidence="1">
    <location>
        <begin position="105"/>
        <end position="123"/>
    </location>
</feature>
<feature type="domain" description="GGDEF" evidence="2">
    <location>
        <begin position="225"/>
        <end position="351"/>
    </location>
</feature>
<dbReference type="SUPFAM" id="SSF55073">
    <property type="entry name" value="Nucleotide cyclase"/>
    <property type="match status" value="1"/>
</dbReference>
<dbReference type="InterPro" id="IPR000160">
    <property type="entry name" value="GGDEF_dom"/>
</dbReference>
<name>A0A7W8KJC2_9DEIO</name>
<dbReference type="EMBL" id="JACHFK010000017">
    <property type="protein sequence ID" value="MBB5378960.1"/>
    <property type="molecule type" value="Genomic_DNA"/>
</dbReference>
<accession>A0A7W8KJC2</accession>
<dbReference type="CDD" id="cd01949">
    <property type="entry name" value="GGDEF"/>
    <property type="match status" value="1"/>
</dbReference>
<feature type="transmembrane region" description="Helical" evidence="1">
    <location>
        <begin position="80"/>
        <end position="99"/>
    </location>
</feature>
<organism evidence="4 5">
    <name type="scientific">Deinococcus metalli</name>
    <dbReference type="NCBI Taxonomy" id="1141878"/>
    <lineage>
        <taxon>Bacteria</taxon>
        <taxon>Thermotogati</taxon>
        <taxon>Deinococcota</taxon>
        <taxon>Deinococci</taxon>
        <taxon>Deinococcales</taxon>
        <taxon>Deinococcaceae</taxon>
        <taxon>Deinococcus</taxon>
    </lineage>
</organism>
<dbReference type="Proteomes" id="UP000619376">
    <property type="component" value="Unassembled WGS sequence"/>
</dbReference>
<dbReference type="Gene3D" id="3.30.70.270">
    <property type="match status" value="1"/>
</dbReference>
<dbReference type="PROSITE" id="PS50887">
    <property type="entry name" value="GGDEF"/>
    <property type="match status" value="1"/>
</dbReference>
<dbReference type="GO" id="GO:1902201">
    <property type="term" value="P:negative regulation of bacterial-type flagellum-dependent cell motility"/>
    <property type="evidence" value="ECO:0007669"/>
    <property type="project" value="TreeGrafter"/>
</dbReference>
<dbReference type="NCBIfam" id="TIGR00254">
    <property type="entry name" value="GGDEF"/>
    <property type="match status" value="1"/>
</dbReference>
<dbReference type="PANTHER" id="PTHR45138">
    <property type="entry name" value="REGULATORY COMPONENTS OF SENSORY TRANSDUCTION SYSTEM"/>
    <property type="match status" value="1"/>
</dbReference>
<dbReference type="InterPro" id="IPR029787">
    <property type="entry name" value="Nucleotide_cyclase"/>
</dbReference>
<evidence type="ECO:0000256" key="1">
    <source>
        <dbReference type="SAM" id="Phobius"/>
    </source>
</evidence>
<evidence type="ECO:0000313" key="4">
    <source>
        <dbReference type="EMBL" id="MBB5378960.1"/>
    </source>
</evidence>
<dbReference type="GO" id="GO:0043709">
    <property type="term" value="P:cell adhesion involved in single-species biofilm formation"/>
    <property type="evidence" value="ECO:0007669"/>
    <property type="project" value="TreeGrafter"/>
</dbReference>
<evidence type="ECO:0000313" key="5">
    <source>
        <dbReference type="Proteomes" id="UP000539473"/>
    </source>
</evidence>
<dbReference type="PANTHER" id="PTHR45138:SF9">
    <property type="entry name" value="DIGUANYLATE CYCLASE DGCM-RELATED"/>
    <property type="match status" value="1"/>
</dbReference>
<dbReference type="SMART" id="SM00267">
    <property type="entry name" value="GGDEF"/>
    <property type="match status" value="1"/>
</dbReference>
<dbReference type="Pfam" id="PF00990">
    <property type="entry name" value="GGDEF"/>
    <property type="match status" value="1"/>
</dbReference>
<keyword evidence="6" id="KW-1185">Reference proteome</keyword>
<keyword evidence="1" id="KW-0812">Transmembrane</keyword>
<dbReference type="FunFam" id="3.30.70.270:FF:000001">
    <property type="entry name" value="Diguanylate cyclase domain protein"/>
    <property type="match status" value="1"/>
</dbReference>
<reference evidence="3" key="1">
    <citation type="journal article" date="2014" name="Int. J. Syst. Evol. Microbiol.">
        <title>Complete genome of a new Firmicutes species belonging to the dominant human colonic microbiota ('Ruminococcus bicirculans') reveals two chromosomes and a selective capacity to utilize plant glucans.</title>
        <authorList>
            <consortium name="NISC Comparative Sequencing Program"/>
            <person name="Wegmann U."/>
            <person name="Louis P."/>
            <person name="Goesmann A."/>
            <person name="Henrissat B."/>
            <person name="Duncan S.H."/>
            <person name="Flint H.J."/>
        </authorList>
    </citation>
    <scope>NUCLEOTIDE SEQUENCE</scope>
    <source>
        <strain evidence="3">CGMCC 1.18437</strain>
    </source>
</reference>
<reference evidence="3" key="4">
    <citation type="submission" date="2024-05" db="EMBL/GenBank/DDBJ databases">
        <authorList>
            <person name="Sun Q."/>
            <person name="Zhou Y."/>
        </authorList>
    </citation>
    <scope>NUCLEOTIDE SEQUENCE</scope>
    <source>
        <strain evidence="3">CGMCC 1.18437</strain>
    </source>
</reference>
<keyword evidence="1" id="KW-1133">Transmembrane helix</keyword>
<evidence type="ECO:0000313" key="3">
    <source>
        <dbReference type="EMBL" id="GHF63026.1"/>
    </source>
</evidence>
<feature type="transmembrane region" description="Helical" evidence="1">
    <location>
        <begin position="128"/>
        <end position="145"/>
    </location>
</feature>
<evidence type="ECO:0000259" key="2">
    <source>
        <dbReference type="PROSITE" id="PS50887"/>
    </source>
</evidence>
<dbReference type="Proteomes" id="UP000539473">
    <property type="component" value="Unassembled WGS sequence"/>
</dbReference>
<reference evidence="4 5" key="3">
    <citation type="submission" date="2020-08" db="EMBL/GenBank/DDBJ databases">
        <title>Genomic Encyclopedia of Type Strains, Phase IV (KMG-IV): sequencing the most valuable type-strain genomes for metagenomic binning, comparative biology and taxonomic classification.</title>
        <authorList>
            <person name="Goeker M."/>
        </authorList>
    </citation>
    <scope>NUCLEOTIDE SEQUENCE [LARGE SCALE GENOMIC DNA]</scope>
    <source>
        <strain evidence="4 5">DSM 27521</strain>
    </source>
</reference>
<feature type="transmembrane region" description="Helical" evidence="1">
    <location>
        <begin position="157"/>
        <end position="178"/>
    </location>
</feature>
<dbReference type="GO" id="GO:0005886">
    <property type="term" value="C:plasma membrane"/>
    <property type="evidence" value="ECO:0007669"/>
    <property type="project" value="TreeGrafter"/>
</dbReference>
<feature type="transmembrane region" description="Helical" evidence="1">
    <location>
        <begin position="15"/>
        <end position="36"/>
    </location>
</feature>